<dbReference type="SUPFAM" id="SSF56219">
    <property type="entry name" value="DNase I-like"/>
    <property type="match status" value="1"/>
</dbReference>
<evidence type="ECO:0000259" key="2">
    <source>
        <dbReference type="PROSITE" id="PS50878"/>
    </source>
</evidence>
<feature type="domain" description="Reverse transcriptase" evidence="2">
    <location>
        <begin position="1023"/>
        <end position="1303"/>
    </location>
</feature>
<name>A0A2N9EEM1_FAGSY</name>
<gene>
    <name evidence="3" type="ORF">FSB_LOCUS1002</name>
</gene>
<dbReference type="SUPFAM" id="SSF56672">
    <property type="entry name" value="DNA/RNA polymerases"/>
    <property type="match status" value="1"/>
</dbReference>
<dbReference type="InterPro" id="IPR052343">
    <property type="entry name" value="Retrotransposon-Effector_Assoc"/>
</dbReference>
<dbReference type="Pfam" id="PF00078">
    <property type="entry name" value="RVT_1"/>
    <property type="match status" value="1"/>
</dbReference>
<feature type="compositionally biased region" description="Polar residues" evidence="1">
    <location>
        <begin position="37"/>
        <end position="61"/>
    </location>
</feature>
<organism evidence="3">
    <name type="scientific">Fagus sylvatica</name>
    <name type="common">Beechnut</name>
    <dbReference type="NCBI Taxonomy" id="28930"/>
    <lineage>
        <taxon>Eukaryota</taxon>
        <taxon>Viridiplantae</taxon>
        <taxon>Streptophyta</taxon>
        <taxon>Embryophyta</taxon>
        <taxon>Tracheophyta</taxon>
        <taxon>Spermatophyta</taxon>
        <taxon>Magnoliopsida</taxon>
        <taxon>eudicotyledons</taxon>
        <taxon>Gunneridae</taxon>
        <taxon>Pentapetalae</taxon>
        <taxon>rosids</taxon>
        <taxon>fabids</taxon>
        <taxon>Fagales</taxon>
        <taxon>Fagaceae</taxon>
        <taxon>Fagus</taxon>
    </lineage>
</organism>
<dbReference type="CDD" id="cd01650">
    <property type="entry name" value="RT_nLTR_like"/>
    <property type="match status" value="1"/>
</dbReference>
<evidence type="ECO:0000256" key="1">
    <source>
        <dbReference type="SAM" id="MobiDB-lite"/>
    </source>
</evidence>
<dbReference type="PANTHER" id="PTHR46890">
    <property type="entry name" value="NON-LTR RETROLELEMENT REVERSE TRANSCRIPTASE-LIKE PROTEIN-RELATED"/>
    <property type="match status" value="1"/>
</dbReference>
<dbReference type="InterPro" id="IPR000477">
    <property type="entry name" value="RT_dom"/>
</dbReference>
<accession>A0A2N9EEM1</accession>
<sequence>MEDIWDGHIHHIYPHHHIHPFPLLYLQKRPPLMQPIPASNQRLQPQPTTKPSTSLQKQPSNPQLPPSKPQLPTRDLPKQPNTIHIDNKFFQFSLGGGRAYPYSITERKFKTTLGKIWLGLHDMVWLGNTIEKAAKVDMGGDFFRNHRDGYKAIHVLRRSNQHGLYLEVSEFHSGSRKGVIRIPAGLAQQGWFQFSCMCKEYRNKQNPAMLPMREIANDRRRVAAGAAVPNKEVQGEKPQIMRKDRNFQNHVTAAVKKAVQLTSIDSPTDNKVNARVFLNLNLELSCGPDGIWAISKADLKQPEQLRPTPSRKPPIVNGSTAGPEKKINKVWRPKITQQETQARKSTLPAVSSGVEDPCGMETHFTAFTRDVALTSALTESSDGDEEDGASISACSEIGESSDTSWALQLRDGQRLFVPQMPPLPLSTNPFYALSSSELGVEFMEKIEQPEVRHIDNMALTKSMEASELASDIFSEDVGEWGGQADWVEPLAVEYPALEPPVVLEAQGSPRGEHKGEHEVLRGPHSEWVSEKMQEFGEVLGASYVGFEDRVLALLCAIEAELGISKPGVVSGKDKSRVPREETKLTAVSQALVRSLWRCRYVDWLSLDSVGASGGIILMWDRRIVQRIEEAIGTFSISCRFREVASGVEWAFSGVYGPNRAVERSLMWEELAGVAAWWEVPWCVGGDFNVARYPTERAGAADISPSMREFSDFIFSMGLIDLPMEGGSYTWSNARSRSRIDRFLCSPTLEDHFSKLAQRRLPRLFSDHFPIFLSCGFMQRRKSPFRFENMWLKSDGFLNRVQQWWNSYQYSGSPSYVLVQKLKSLKADLYRWNKEVFGDVNERKTDLMAQIQDLDMIEENRHLSTDEAVAKAQLQTDLEKVFLLEEIKWRQTSRVTWLREGDRNTRFFHRVANSNRRFNSIDHLLVNGVLTTDQSEIGAGLVNFYKQLFSDDEVRRPLLDGLVFSSLDESDRDLLDQPFTEEEVWGVVRNMAGDKAPGPDGFSLAFFQSCWEVIKQDVMQVFHEFHTTRNFERSMNVTFLALIPKKPGAQECKDFRPISLVTGIYKIIAKVLANRLSGVLTKLVSDSQNAFIGGRQILDSVLVANESLDSRLKSGLPGMLCKLDIEKAYDHVNWNFLIYMLRRCGFSERWRHWIYTCISSVRFSVLVNGSAHGFFPTSRGLRQGDPLSPLLFIIVMEALSRMLERAVAGGFISGFAVGNSTGAELSISHSLFADDTLIFCGADIEQAWHLRGVFIWFQAISGLKINLSKSELVPVGQVPNVPEMAGILGCQVASLPLKYLGLPLGASFKSKVLWDGVVEKMEKRLAGWKRLYLSKGGRD</sequence>
<dbReference type="PANTHER" id="PTHR46890:SF50">
    <property type="entry name" value="RNA-DIRECTED DNA POLYMERASE, EUKARYOTA, REVERSE TRANSCRIPTASE ZINC-BINDING DOMAIN PROTEIN-RELATED"/>
    <property type="match status" value="1"/>
</dbReference>
<reference evidence="3" key="1">
    <citation type="submission" date="2018-02" db="EMBL/GenBank/DDBJ databases">
        <authorList>
            <person name="Cohen D.B."/>
            <person name="Kent A.D."/>
        </authorList>
    </citation>
    <scope>NUCLEOTIDE SEQUENCE</scope>
</reference>
<feature type="region of interest" description="Disordered" evidence="1">
    <location>
        <begin position="302"/>
        <end position="328"/>
    </location>
</feature>
<protein>
    <recommendedName>
        <fullName evidence="2">Reverse transcriptase domain-containing protein</fullName>
    </recommendedName>
</protein>
<dbReference type="EMBL" id="OIVN01000041">
    <property type="protein sequence ID" value="SPC73120.1"/>
    <property type="molecule type" value="Genomic_DNA"/>
</dbReference>
<dbReference type="Gene3D" id="3.60.10.10">
    <property type="entry name" value="Endonuclease/exonuclease/phosphatase"/>
    <property type="match status" value="1"/>
</dbReference>
<evidence type="ECO:0000313" key="3">
    <source>
        <dbReference type="EMBL" id="SPC73120.1"/>
    </source>
</evidence>
<dbReference type="PROSITE" id="PS50878">
    <property type="entry name" value="RT_POL"/>
    <property type="match status" value="1"/>
</dbReference>
<proteinExistence type="predicted"/>
<dbReference type="InterPro" id="IPR036691">
    <property type="entry name" value="Endo/exonu/phosph_ase_sf"/>
</dbReference>
<dbReference type="InterPro" id="IPR043502">
    <property type="entry name" value="DNA/RNA_pol_sf"/>
</dbReference>
<feature type="region of interest" description="Disordered" evidence="1">
    <location>
        <begin position="34"/>
        <end position="80"/>
    </location>
</feature>